<proteinExistence type="predicted"/>
<sequence length="195" mass="21013">MHHVALLSKQAASLADFSQEDFAGTVLYPHVLAVPKGRPYQAAGEPLDTPAENLDRLVWGANLGVNTQMVAMMREDARDGAKFLIAQIGGDADNFAALAGKQVAAFSASSHQTFEGPDIRPPAMLSGESWERLPDLPTSAEQGGGLVRDPLLRARPCFAPARSLPWRCFSRRCCRAGSGHSTPWHRCFQGPPCCS</sequence>
<evidence type="ECO:0000313" key="2">
    <source>
        <dbReference type="Proteomes" id="UP000217448"/>
    </source>
</evidence>
<dbReference type="Gene3D" id="3.40.190.10">
    <property type="entry name" value="Periplasmic binding protein-like II"/>
    <property type="match status" value="1"/>
</dbReference>
<evidence type="ECO:0000313" key="1">
    <source>
        <dbReference type="EMBL" id="MCT4373026.1"/>
    </source>
</evidence>
<dbReference type="Proteomes" id="UP000217448">
    <property type="component" value="Unassembled WGS sequence"/>
</dbReference>
<organism evidence="1 2">
    <name type="scientific">Alloyangia mangrovi</name>
    <dbReference type="NCBI Taxonomy" id="1779329"/>
    <lineage>
        <taxon>Bacteria</taxon>
        <taxon>Pseudomonadati</taxon>
        <taxon>Pseudomonadota</taxon>
        <taxon>Alphaproteobacteria</taxon>
        <taxon>Rhodobacterales</taxon>
        <taxon>Roseobacteraceae</taxon>
        <taxon>Alloyangia</taxon>
    </lineage>
</organism>
<reference evidence="2" key="1">
    <citation type="submission" date="2023-07" db="EMBL/GenBank/DDBJ databases">
        <title>Yangia mangrovi SAOS 153D genome.</title>
        <authorList>
            <person name="Verma A."/>
            <person name="Pal Y."/>
            <person name="Sundharam S."/>
            <person name="Bisht B."/>
            <person name="Srinivasan K."/>
        </authorList>
    </citation>
    <scope>NUCLEOTIDE SEQUENCE [LARGE SCALE GENOMIC DNA]</scope>
    <source>
        <strain evidence="2">SAOS 153D</strain>
    </source>
</reference>
<accession>A0ABT2KT81</accession>
<gene>
    <name evidence="1" type="ORF">CLG85_023075</name>
</gene>
<protein>
    <submittedName>
        <fullName evidence="1">Uncharacterized protein</fullName>
    </submittedName>
</protein>
<dbReference type="EMBL" id="NTHN02000065">
    <property type="protein sequence ID" value="MCT4373026.1"/>
    <property type="molecule type" value="Genomic_DNA"/>
</dbReference>
<comment type="caution">
    <text evidence="1">The sequence shown here is derived from an EMBL/GenBank/DDBJ whole genome shotgun (WGS) entry which is preliminary data.</text>
</comment>
<dbReference type="RefSeq" id="WP_141244670.1">
    <property type="nucleotide sequence ID" value="NZ_NTHN02000065.1"/>
</dbReference>
<name>A0ABT2KT81_9RHOB</name>
<keyword evidence="2" id="KW-1185">Reference proteome</keyword>